<dbReference type="PROSITE" id="PS00107">
    <property type="entry name" value="PROTEIN_KINASE_ATP"/>
    <property type="match status" value="1"/>
</dbReference>
<evidence type="ECO:0000256" key="4">
    <source>
        <dbReference type="ARBA" id="ARBA00022840"/>
    </source>
</evidence>
<dbReference type="PANTHER" id="PTHR43289:SF34">
    <property type="entry name" value="SERINE_THREONINE-PROTEIN KINASE YBDM-RELATED"/>
    <property type="match status" value="1"/>
</dbReference>
<feature type="binding site" evidence="5">
    <location>
        <position position="44"/>
    </location>
    <ligand>
        <name>ATP</name>
        <dbReference type="ChEBI" id="CHEBI:30616"/>
    </ligand>
</feature>
<evidence type="ECO:0000313" key="9">
    <source>
        <dbReference type="EMBL" id="MBC6469902.1"/>
    </source>
</evidence>
<dbReference type="RefSeq" id="WP_187246954.1">
    <property type="nucleotide sequence ID" value="NZ_BAAAOK010000004.1"/>
</dbReference>
<dbReference type="SUPFAM" id="SSF56112">
    <property type="entry name" value="Protein kinase-like (PK-like)"/>
    <property type="match status" value="1"/>
</dbReference>
<dbReference type="SMART" id="SM00220">
    <property type="entry name" value="S_TKc"/>
    <property type="match status" value="1"/>
</dbReference>
<dbReference type="PANTHER" id="PTHR43289">
    <property type="entry name" value="MITOGEN-ACTIVATED PROTEIN KINASE KINASE KINASE 20-RELATED"/>
    <property type="match status" value="1"/>
</dbReference>
<evidence type="ECO:0000256" key="6">
    <source>
        <dbReference type="SAM" id="MobiDB-lite"/>
    </source>
</evidence>
<evidence type="ECO:0000256" key="7">
    <source>
        <dbReference type="SAM" id="Phobius"/>
    </source>
</evidence>
<keyword evidence="4 5" id="KW-0067">ATP-binding</keyword>
<dbReference type="CDD" id="cd14014">
    <property type="entry name" value="STKc_PknB_like"/>
    <property type="match status" value="1"/>
</dbReference>
<evidence type="ECO:0000256" key="2">
    <source>
        <dbReference type="ARBA" id="ARBA00022741"/>
    </source>
</evidence>
<feature type="transmembrane region" description="Helical" evidence="7">
    <location>
        <begin position="320"/>
        <end position="342"/>
    </location>
</feature>
<protein>
    <submittedName>
        <fullName evidence="9">Serine/threonine protein kinase</fullName>
    </submittedName>
</protein>
<feature type="compositionally biased region" description="Low complexity" evidence="6">
    <location>
        <begin position="296"/>
        <end position="309"/>
    </location>
</feature>
<accession>A0ABR7LZI0</accession>
<feature type="region of interest" description="Disordered" evidence="6">
    <location>
        <begin position="279"/>
        <end position="310"/>
    </location>
</feature>
<evidence type="ECO:0000313" key="10">
    <source>
        <dbReference type="Proteomes" id="UP000805614"/>
    </source>
</evidence>
<keyword evidence="7" id="KW-0812">Transmembrane</keyword>
<keyword evidence="10" id="KW-1185">Reference proteome</keyword>
<evidence type="ECO:0000256" key="1">
    <source>
        <dbReference type="ARBA" id="ARBA00022679"/>
    </source>
</evidence>
<dbReference type="PROSITE" id="PS00108">
    <property type="entry name" value="PROTEIN_KINASE_ST"/>
    <property type="match status" value="1"/>
</dbReference>
<comment type="caution">
    <text evidence="9">The sequence shown here is derived from an EMBL/GenBank/DDBJ whole genome shotgun (WGS) entry which is preliminary data.</text>
</comment>
<keyword evidence="7" id="KW-1133">Transmembrane helix</keyword>
<keyword evidence="2 5" id="KW-0547">Nucleotide-binding</keyword>
<reference evidence="9 10" key="1">
    <citation type="submission" date="2020-06" db="EMBL/GenBank/DDBJ databases">
        <title>Actinomadura xiongansis sp. nov., isolated from soil of Baiyangdian.</title>
        <authorList>
            <person name="Zhang X."/>
        </authorList>
    </citation>
    <scope>NUCLEOTIDE SEQUENCE [LARGE SCALE GENOMIC DNA]</scope>
    <source>
        <strain evidence="9 10">HBUM206468</strain>
    </source>
</reference>
<dbReference type="InterPro" id="IPR008271">
    <property type="entry name" value="Ser/Thr_kinase_AS"/>
</dbReference>
<dbReference type="PROSITE" id="PS50011">
    <property type="entry name" value="PROTEIN_KINASE_DOM"/>
    <property type="match status" value="1"/>
</dbReference>
<gene>
    <name evidence="9" type="ORF">HKK74_31075</name>
</gene>
<organism evidence="9 10">
    <name type="scientific">Actinomadura alba</name>
    <dbReference type="NCBI Taxonomy" id="406431"/>
    <lineage>
        <taxon>Bacteria</taxon>
        <taxon>Bacillati</taxon>
        <taxon>Actinomycetota</taxon>
        <taxon>Actinomycetes</taxon>
        <taxon>Streptosporangiales</taxon>
        <taxon>Thermomonosporaceae</taxon>
        <taxon>Actinomadura</taxon>
    </lineage>
</organism>
<dbReference type="Pfam" id="PF00069">
    <property type="entry name" value="Pkinase"/>
    <property type="match status" value="1"/>
</dbReference>
<proteinExistence type="predicted"/>
<dbReference type="InterPro" id="IPR011009">
    <property type="entry name" value="Kinase-like_dom_sf"/>
</dbReference>
<keyword evidence="3 9" id="KW-0418">Kinase</keyword>
<keyword evidence="9" id="KW-0723">Serine/threonine-protein kinase</keyword>
<sequence>MVAHLRPGDPERLGHYRVVGRLGRGGMGTVYLGEDEAGRRVAVKVINTELADDEAFHARFRREVTAARSVRRFCTAAVLDARLEGDPLYVVTEYVDGPTLDQAVREGGPLSGGALDGLAVGMATALGSIHAAGIVHRDLKPSNVMLSPTGPRVIDFGIARALDAADGPTRTGQFVGTPAYLAPELMAGGEVTPAADVFSWGCVVTYAGTGRAPFPGTSVPEVIHRVVNEPPVLDGLDPELHALVAAALDKDPRRRPTTPQLLAGLTGRARTEPAATARITFPPVGGTGPAAPPDAPATRPDAPSMAAPARSRRFWRDRRVLGLGVGAVGVIVAGAVVTALLLPDGDADGVKVRPPAAVETYVPSDDFSEPQSGWEKPERYRGGEYVMELRGSGRDATADSPRPNQFLPERARIDVGVRISGGAGAEAGVFCRSIGGAYGSYWLVLRADGTARIMKYTLATVRQLAGAKGGIHRDRVNRLQATCVHEGGVQRLAPWVNGRLVAQATDDSKPFKPVATGVVVRRPESDPPASYAFDDFAAYRV</sequence>
<dbReference type="Proteomes" id="UP000805614">
    <property type="component" value="Unassembled WGS sequence"/>
</dbReference>
<name>A0ABR7LZI0_9ACTN</name>
<dbReference type="Gene3D" id="1.10.510.10">
    <property type="entry name" value="Transferase(Phosphotransferase) domain 1"/>
    <property type="match status" value="1"/>
</dbReference>
<dbReference type="InterPro" id="IPR017441">
    <property type="entry name" value="Protein_kinase_ATP_BS"/>
</dbReference>
<evidence type="ECO:0000256" key="3">
    <source>
        <dbReference type="ARBA" id="ARBA00022777"/>
    </source>
</evidence>
<keyword evidence="7" id="KW-0472">Membrane</keyword>
<dbReference type="Gene3D" id="3.30.200.20">
    <property type="entry name" value="Phosphorylase Kinase, domain 1"/>
    <property type="match status" value="1"/>
</dbReference>
<keyword evidence="1" id="KW-0808">Transferase</keyword>
<dbReference type="EMBL" id="JABVEC010000033">
    <property type="protein sequence ID" value="MBC6469902.1"/>
    <property type="molecule type" value="Genomic_DNA"/>
</dbReference>
<dbReference type="Gene3D" id="2.60.120.560">
    <property type="entry name" value="Exo-inulinase, domain 1"/>
    <property type="match status" value="1"/>
</dbReference>
<dbReference type="GO" id="GO:0004674">
    <property type="term" value="F:protein serine/threonine kinase activity"/>
    <property type="evidence" value="ECO:0007669"/>
    <property type="project" value="UniProtKB-KW"/>
</dbReference>
<evidence type="ECO:0000259" key="8">
    <source>
        <dbReference type="PROSITE" id="PS50011"/>
    </source>
</evidence>
<feature type="domain" description="Protein kinase" evidence="8">
    <location>
        <begin position="16"/>
        <end position="275"/>
    </location>
</feature>
<dbReference type="InterPro" id="IPR000719">
    <property type="entry name" value="Prot_kinase_dom"/>
</dbReference>
<evidence type="ECO:0000256" key="5">
    <source>
        <dbReference type="PROSITE-ProRule" id="PRU10141"/>
    </source>
</evidence>